<dbReference type="InterPro" id="IPR031481">
    <property type="entry name" value="Glyco_tran_10_N"/>
</dbReference>
<evidence type="ECO:0000256" key="8">
    <source>
        <dbReference type="ARBA" id="ARBA00022989"/>
    </source>
</evidence>
<evidence type="ECO:0000256" key="6">
    <source>
        <dbReference type="ARBA" id="ARBA00022692"/>
    </source>
</evidence>
<feature type="transmembrane region" description="Helical" evidence="12">
    <location>
        <begin position="16"/>
        <end position="38"/>
    </location>
</feature>
<evidence type="ECO:0000256" key="9">
    <source>
        <dbReference type="ARBA" id="ARBA00023034"/>
    </source>
</evidence>
<keyword evidence="16" id="KW-1185">Reference proteome</keyword>
<evidence type="ECO:0000256" key="4">
    <source>
        <dbReference type="ARBA" id="ARBA00022676"/>
    </source>
</evidence>
<evidence type="ECO:0000259" key="14">
    <source>
        <dbReference type="Pfam" id="PF17039"/>
    </source>
</evidence>
<dbReference type="InterPro" id="IPR038577">
    <property type="entry name" value="GT10-like_C_sf"/>
</dbReference>
<keyword evidence="8 12" id="KW-1133">Transmembrane helix</keyword>
<comment type="subcellular location">
    <subcellularLocation>
        <location evidence="1">Golgi apparatus membrane</location>
        <topology evidence="1">Single-pass type II membrane protein</topology>
    </subcellularLocation>
    <subcellularLocation>
        <location evidence="12">Golgi apparatus</location>
        <location evidence="12">Golgi stack membrane</location>
        <topology evidence="12">Single-pass type II membrane protein</topology>
    </subcellularLocation>
</comment>
<keyword evidence="4 12" id="KW-0328">Glycosyltransferase</keyword>
<proteinExistence type="inferred from homology"/>
<feature type="domain" description="Fucosyltransferase N-terminal" evidence="14">
    <location>
        <begin position="146"/>
        <end position="255"/>
    </location>
</feature>
<keyword evidence="10 12" id="KW-0472">Membrane</keyword>
<evidence type="ECO:0000256" key="2">
    <source>
        <dbReference type="ARBA" id="ARBA00004922"/>
    </source>
</evidence>
<evidence type="ECO:0000256" key="12">
    <source>
        <dbReference type="RuleBase" id="RU003832"/>
    </source>
</evidence>
<feature type="non-terminal residue" evidence="15">
    <location>
        <position position="422"/>
    </location>
</feature>
<keyword evidence="5 12" id="KW-0808">Transferase</keyword>
<dbReference type="GO" id="GO:0000139">
    <property type="term" value="C:Golgi membrane"/>
    <property type="evidence" value="ECO:0007669"/>
    <property type="project" value="UniProtKB-SubCell"/>
</dbReference>
<sequence>TIQLYAFKFRMIKPQIFCLIVLTGFIYVLLICFFMTLFGHEEIQIQFIPRFIPPDYAGVKSTRIYTSTKTETDAVDDVSKNSDSVVDIITTAINLNTSAVTLATAAVNINTSVANLKIAVKTTIRDKTDARLVEKLLKTDETEVIKILLWNVTDCDTHKCIVPLGSAPFEDCEIPHCELTTDHSQIENVQNVMFHTCEKKSLVGECGLPKYRSPKQKWIFWCREPPSSGQQYRHRALTNAFNFTITTRLDSDFHAYHGVFKVNPNPPKTLPDYAKGKTKMAAWIVSHCKTQSRRELYVQRLQKYMPVDIYGKCGRLECPSGSLDEKFECFGYIGATYKFYIAFENSDCRDYVTEKVWRNAIMMDTLPVVRGFYNNFETILPPGSYIHTNDFPNPKALADYLIYLDKNDTAYNEYFKWKLTYM</sequence>
<comment type="pathway">
    <text evidence="2">Protein modification; protein glycosylation.</text>
</comment>
<dbReference type="Pfam" id="PF00852">
    <property type="entry name" value="Glyco_transf_10"/>
    <property type="match status" value="1"/>
</dbReference>
<dbReference type="InterPro" id="IPR055270">
    <property type="entry name" value="Glyco_tran_10_C"/>
</dbReference>
<gene>
    <name evidence="15" type="ORF">OFUS_LOCUS3593</name>
</gene>
<dbReference type="EMBL" id="CAIIXF020000002">
    <property type="protein sequence ID" value="CAH1776418.1"/>
    <property type="molecule type" value="Genomic_DNA"/>
</dbReference>
<feature type="domain" description="Fucosyltransferase C-terminal" evidence="13">
    <location>
        <begin position="275"/>
        <end position="421"/>
    </location>
</feature>
<evidence type="ECO:0000259" key="13">
    <source>
        <dbReference type="Pfam" id="PF00852"/>
    </source>
</evidence>
<evidence type="ECO:0000256" key="11">
    <source>
        <dbReference type="ARBA" id="ARBA00023180"/>
    </source>
</evidence>
<dbReference type="FunFam" id="3.40.50.11660:FF:000004">
    <property type="entry name" value="Glycoprotein 3-alpha-L-fucosyltransferase A"/>
    <property type="match status" value="1"/>
</dbReference>
<reference evidence="15" key="1">
    <citation type="submission" date="2022-03" db="EMBL/GenBank/DDBJ databases">
        <authorList>
            <person name="Martin C."/>
        </authorList>
    </citation>
    <scope>NUCLEOTIDE SEQUENCE</scope>
</reference>
<keyword evidence="6 12" id="KW-0812">Transmembrane</keyword>
<evidence type="ECO:0000313" key="15">
    <source>
        <dbReference type="EMBL" id="CAH1776418.1"/>
    </source>
</evidence>
<comment type="caution">
    <text evidence="15">The sequence shown here is derived from an EMBL/GenBank/DDBJ whole genome shotgun (WGS) entry which is preliminary data.</text>
</comment>
<feature type="non-terminal residue" evidence="15">
    <location>
        <position position="1"/>
    </location>
</feature>
<dbReference type="OrthoDB" id="427096at2759"/>
<keyword evidence="7" id="KW-0735">Signal-anchor</keyword>
<dbReference type="Gene3D" id="3.40.50.11660">
    <property type="entry name" value="Glycosyl transferase family 10, C-terminal domain"/>
    <property type="match status" value="1"/>
</dbReference>
<accession>A0A8S4N5Y0</accession>
<name>A0A8S4N5Y0_OWEFU</name>
<dbReference type="GO" id="GO:0032580">
    <property type="term" value="C:Golgi cisterna membrane"/>
    <property type="evidence" value="ECO:0007669"/>
    <property type="project" value="UniProtKB-SubCell"/>
</dbReference>
<comment type="similarity">
    <text evidence="3 12">Belongs to the glycosyltransferase 10 family.</text>
</comment>
<dbReference type="Pfam" id="PF17039">
    <property type="entry name" value="Glyco_tran_10_N"/>
    <property type="match status" value="1"/>
</dbReference>
<keyword evidence="9 12" id="KW-0333">Golgi apparatus</keyword>
<protein>
    <recommendedName>
        <fullName evidence="12">Fucosyltransferase</fullName>
        <ecNumber evidence="12">2.4.1.-</ecNumber>
    </recommendedName>
</protein>
<dbReference type="SUPFAM" id="SSF53756">
    <property type="entry name" value="UDP-Glycosyltransferase/glycogen phosphorylase"/>
    <property type="match status" value="1"/>
</dbReference>
<evidence type="ECO:0000256" key="3">
    <source>
        <dbReference type="ARBA" id="ARBA00008919"/>
    </source>
</evidence>
<dbReference type="Proteomes" id="UP000749559">
    <property type="component" value="Unassembled WGS sequence"/>
</dbReference>
<dbReference type="PANTHER" id="PTHR48438:SF1">
    <property type="entry name" value="ALPHA-(1,3)-FUCOSYLTRANSFERASE C-RELATED"/>
    <property type="match status" value="1"/>
</dbReference>
<dbReference type="EC" id="2.4.1.-" evidence="12"/>
<evidence type="ECO:0000256" key="1">
    <source>
        <dbReference type="ARBA" id="ARBA00004323"/>
    </source>
</evidence>
<organism evidence="15 16">
    <name type="scientific">Owenia fusiformis</name>
    <name type="common">Polychaete worm</name>
    <dbReference type="NCBI Taxonomy" id="6347"/>
    <lineage>
        <taxon>Eukaryota</taxon>
        <taxon>Metazoa</taxon>
        <taxon>Spiralia</taxon>
        <taxon>Lophotrochozoa</taxon>
        <taxon>Annelida</taxon>
        <taxon>Polychaeta</taxon>
        <taxon>Sedentaria</taxon>
        <taxon>Canalipalpata</taxon>
        <taxon>Sabellida</taxon>
        <taxon>Oweniida</taxon>
        <taxon>Oweniidae</taxon>
        <taxon>Owenia</taxon>
    </lineage>
</organism>
<keyword evidence="11" id="KW-0325">Glycoprotein</keyword>
<dbReference type="AlphaFoldDB" id="A0A8S4N5Y0"/>
<evidence type="ECO:0000313" key="16">
    <source>
        <dbReference type="Proteomes" id="UP000749559"/>
    </source>
</evidence>
<evidence type="ECO:0000256" key="7">
    <source>
        <dbReference type="ARBA" id="ARBA00022968"/>
    </source>
</evidence>
<evidence type="ECO:0000256" key="10">
    <source>
        <dbReference type="ARBA" id="ARBA00023136"/>
    </source>
</evidence>
<dbReference type="GO" id="GO:0008417">
    <property type="term" value="F:fucosyltransferase activity"/>
    <property type="evidence" value="ECO:0007669"/>
    <property type="project" value="InterPro"/>
</dbReference>
<evidence type="ECO:0000256" key="5">
    <source>
        <dbReference type="ARBA" id="ARBA00022679"/>
    </source>
</evidence>
<dbReference type="InterPro" id="IPR001503">
    <property type="entry name" value="Glyco_trans_10"/>
</dbReference>
<dbReference type="PANTHER" id="PTHR48438">
    <property type="entry name" value="ALPHA-(1,3)-FUCOSYLTRANSFERASE C-RELATED"/>
    <property type="match status" value="1"/>
</dbReference>